<sequence>MNATTLARRTAAAVAIGAVACLTFTGTAAADPLSDGIAHLREVAGANKSEKAAVNLLSRSPLVVKPIADGVDVATGFGTFAYASPTIGCGPNLPITLTAASTSSGPAVALADGELRFQASPRYSGVAVGSGLTAVWLNTTTGASGIAPIDGVTEFGTPSLSKVVATGPGQVAATLFGTVNYPDATCIVLPTVGLFTVQPPAAPAPQQ</sequence>
<feature type="signal peptide" evidence="1">
    <location>
        <begin position="1"/>
        <end position="30"/>
    </location>
</feature>
<evidence type="ECO:0000256" key="1">
    <source>
        <dbReference type="SAM" id="SignalP"/>
    </source>
</evidence>
<name>A0A541AZU8_9NOCA</name>
<proteinExistence type="predicted"/>
<keyword evidence="1" id="KW-0732">Signal</keyword>
<reference evidence="2 3" key="1">
    <citation type="submission" date="2019-06" db="EMBL/GenBank/DDBJ databases">
        <title>Rhodococcus spaelei sp. nov., isolated from a cave.</title>
        <authorList>
            <person name="Lee S.D."/>
        </authorList>
    </citation>
    <scope>NUCLEOTIDE SEQUENCE [LARGE SCALE GENOMIC DNA]</scope>
    <source>
        <strain evidence="2 3">C9-5</strain>
    </source>
</reference>
<evidence type="ECO:0000313" key="2">
    <source>
        <dbReference type="EMBL" id="TQF65600.1"/>
    </source>
</evidence>
<evidence type="ECO:0008006" key="4">
    <source>
        <dbReference type="Google" id="ProtNLM"/>
    </source>
</evidence>
<dbReference type="AlphaFoldDB" id="A0A541AZU8"/>
<keyword evidence="3" id="KW-1185">Reference proteome</keyword>
<comment type="caution">
    <text evidence="2">The sequence shown here is derived from an EMBL/GenBank/DDBJ whole genome shotgun (WGS) entry which is preliminary data.</text>
</comment>
<organism evidence="2 3">
    <name type="scientific">Rhodococcus spelaei</name>
    <dbReference type="NCBI Taxonomy" id="2546320"/>
    <lineage>
        <taxon>Bacteria</taxon>
        <taxon>Bacillati</taxon>
        <taxon>Actinomycetota</taxon>
        <taxon>Actinomycetes</taxon>
        <taxon>Mycobacteriales</taxon>
        <taxon>Nocardiaceae</taxon>
        <taxon>Rhodococcus</taxon>
    </lineage>
</organism>
<dbReference type="Proteomes" id="UP000316256">
    <property type="component" value="Unassembled WGS sequence"/>
</dbReference>
<accession>A0A541AZU8</accession>
<gene>
    <name evidence="2" type="ORF">FK531_21115</name>
</gene>
<dbReference type="EMBL" id="VIGH01000011">
    <property type="protein sequence ID" value="TQF65600.1"/>
    <property type="molecule type" value="Genomic_DNA"/>
</dbReference>
<feature type="chain" id="PRO_5022159375" description="Secreted protein" evidence="1">
    <location>
        <begin position="31"/>
        <end position="207"/>
    </location>
</feature>
<protein>
    <recommendedName>
        <fullName evidence="4">Secreted protein</fullName>
    </recommendedName>
</protein>
<dbReference type="OrthoDB" id="4483072at2"/>
<evidence type="ECO:0000313" key="3">
    <source>
        <dbReference type="Proteomes" id="UP000316256"/>
    </source>
</evidence>
<dbReference type="RefSeq" id="WP_142102982.1">
    <property type="nucleotide sequence ID" value="NZ_VIGH01000011.1"/>
</dbReference>